<dbReference type="InterPro" id="IPR050549">
    <property type="entry name" value="MFS_Trehalose_Transporter"/>
</dbReference>
<evidence type="ECO:0000256" key="8">
    <source>
        <dbReference type="SAM" id="Phobius"/>
    </source>
</evidence>
<evidence type="ECO:0000313" key="11">
    <source>
        <dbReference type="Proteomes" id="UP000007151"/>
    </source>
</evidence>
<evidence type="ECO:0000256" key="2">
    <source>
        <dbReference type="ARBA" id="ARBA00022448"/>
    </source>
</evidence>
<feature type="transmembrane region" description="Helical" evidence="8">
    <location>
        <begin position="149"/>
        <end position="170"/>
    </location>
</feature>
<accession>A0A212FB89</accession>
<organism evidence="10 11">
    <name type="scientific">Danaus plexippus plexippus</name>
    <dbReference type="NCBI Taxonomy" id="278856"/>
    <lineage>
        <taxon>Eukaryota</taxon>
        <taxon>Metazoa</taxon>
        <taxon>Ecdysozoa</taxon>
        <taxon>Arthropoda</taxon>
        <taxon>Hexapoda</taxon>
        <taxon>Insecta</taxon>
        <taxon>Pterygota</taxon>
        <taxon>Neoptera</taxon>
        <taxon>Endopterygota</taxon>
        <taxon>Lepidoptera</taxon>
        <taxon>Glossata</taxon>
        <taxon>Ditrysia</taxon>
        <taxon>Papilionoidea</taxon>
        <taxon>Nymphalidae</taxon>
        <taxon>Danainae</taxon>
        <taxon>Danaini</taxon>
        <taxon>Danaina</taxon>
        <taxon>Danaus</taxon>
        <taxon>Danaus</taxon>
    </lineage>
</organism>
<keyword evidence="6 8" id="KW-1133">Transmembrane helix</keyword>
<keyword evidence="3" id="KW-1003">Cell membrane</keyword>
<dbReference type="PANTHER" id="PTHR48021:SF33">
    <property type="entry name" value="AT22075P-RELATED"/>
    <property type="match status" value="1"/>
</dbReference>
<keyword evidence="7 8" id="KW-0472">Membrane</keyword>
<keyword evidence="11" id="KW-1185">Reference proteome</keyword>
<proteinExistence type="predicted"/>
<dbReference type="Gene3D" id="1.20.1250.20">
    <property type="entry name" value="MFS general substrate transporter like domains"/>
    <property type="match status" value="1"/>
</dbReference>
<dbReference type="GO" id="GO:0005886">
    <property type="term" value="C:plasma membrane"/>
    <property type="evidence" value="ECO:0007669"/>
    <property type="project" value="UniProtKB-SubCell"/>
</dbReference>
<feature type="transmembrane region" description="Helical" evidence="8">
    <location>
        <begin position="88"/>
        <end position="112"/>
    </location>
</feature>
<dbReference type="eggNOG" id="KOG0254">
    <property type="taxonomic scope" value="Eukaryota"/>
</dbReference>
<comment type="subcellular location">
    <subcellularLocation>
        <location evidence="1">Cell membrane</location>
        <topology evidence="1">Multi-pass membrane protein</topology>
    </subcellularLocation>
</comment>
<feature type="domain" description="Major facilitator superfamily (MFS) profile" evidence="9">
    <location>
        <begin position="1"/>
        <end position="428"/>
    </location>
</feature>
<gene>
    <name evidence="10" type="ORF">KGM_201101B</name>
</gene>
<evidence type="ECO:0000256" key="1">
    <source>
        <dbReference type="ARBA" id="ARBA00004651"/>
    </source>
</evidence>
<feature type="transmembrane region" description="Helical" evidence="8">
    <location>
        <begin position="305"/>
        <end position="326"/>
    </location>
</feature>
<dbReference type="FunFam" id="1.20.1250.20:FF:000218">
    <property type="entry name" value="facilitated trehalose transporter Tret1"/>
    <property type="match status" value="1"/>
</dbReference>
<feature type="transmembrane region" description="Helical" evidence="8">
    <location>
        <begin position="66"/>
        <end position="82"/>
    </location>
</feature>
<protein>
    <submittedName>
        <fullName evidence="10">Facilitated trehalose transporter Tret1 like protein</fullName>
    </submittedName>
</protein>
<dbReference type="SUPFAM" id="SSF103473">
    <property type="entry name" value="MFS general substrate transporter"/>
    <property type="match status" value="1"/>
</dbReference>
<dbReference type="InterPro" id="IPR005828">
    <property type="entry name" value="MFS_sugar_transport-like"/>
</dbReference>
<evidence type="ECO:0000256" key="5">
    <source>
        <dbReference type="ARBA" id="ARBA00022692"/>
    </source>
</evidence>
<feature type="transmembrane region" description="Helical" evidence="8">
    <location>
        <begin position="370"/>
        <end position="392"/>
    </location>
</feature>
<name>A0A212FB89_DANPL</name>
<dbReference type="AlphaFoldDB" id="A0A212FB89"/>
<dbReference type="PROSITE" id="PS50850">
    <property type="entry name" value="MFS"/>
    <property type="match status" value="1"/>
</dbReference>
<feature type="transmembrane region" description="Helical" evidence="8">
    <location>
        <begin position="332"/>
        <end position="349"/>
    </location>
</feature>
<dbReference type="EMBL" id="AGBW02009367">
    <property type="protein sequence ID" value="OWR50987.1"/>
    <property type="molecule type" value="Genomic_DNA"/>
</dbReference>
<evidence type="ECO:0000256" key="3">
    <source>
        <dbReference type="ARBA" id="ARBA00022475"/>
    </source>
</evidence>
<dbReference type="GO" id="GO:0022857">
    <property type="term" value="F:transmembrane transporter activity"/>
    <property type="evidence" value="ECO:0007669"/>
    <property type="project" value="InterPro"/>
</dbReference>
<sequence>NLPVLSYGCSVGWMSPMTLLLQSKDSPRGTPLTDLEVSWMASVPYLVCIPCDLLMAVITDKWGRKTALILISISSAISWILLLSSFNIWVLILGRALVGISMAGSYVTCPIYTKEISDDNIRGALGCLVILFQTTGNLFLYIIGDILSYNSILWICLAIPGIHILLFILMPDSPSYLLKKGRIEDTTRALSWLRCRPAGDPKIEQELDLIRAEQDKDESKNFLLKDIYQDKILFRAFIIAMVTTLSREACGAVPVLNFAGEIFSLASSDNNLRLSPNQQAMLLGGVQVLGSALASSLVEKSGRKPLLFTTSLLSGISMCTLASWFLLRDNGILAPSWLPLVTLCVCIFCDSSGLQPMSVVITGEIFSFRYRGTILAITMACASLFDFVQLLFFKSLANAVGIHVSFYFFGILCLLMALYVILAIPETRARSLEDIYKDLVKKKDLKGIVNERYVETRDREVSRI</sequence>
<feature type="transmembrane region" description="Helical" evidence="8">
    <location>
        <begin position="404"/>
        <end position="424"/>
    </location>
</feature>
<dbReference type="InterPro" id="IPR020846">
    <property type="entry name" value="MFS_dom"/>
</dbReference>
<evidence type="ECO:0000256" key="6">
    <source>
        <dbReference type="ARBA" id="ARBA00022989"/>
    </source>
</evidence>
<evidence type="ECO:0000313" key="10">
    <source>
        <dbReference type="EMBL" id="OWR50987.1"/>
    </source>
</evidence>
<dbReference type="Proteomes" id="UP000007151">
    <property type="component" value="Unassembled WGS sequence"/>
</dbReference>
<keyword evidence="2" id="KW-0813">Transport</keyword>
<keyword evidence="4" id="KW-0762">Sugar transport</keyword>
<dbReference type="KEGG" id="dpl:KGM_201101B"/>
<evidence type="ECO:0000256" key="7">
    <source>
        <dbReference type="ARBA" id="ARBA00023136"/>
    </source>
</evidence>
<keyword evidence="5 8" id="KW-0812">Transmembrane</keyword>
<feature type="transmembrane region" description="Helical" evidence="8">
    <location>
        <begin position="37"/>
        <end position="59"/>
    </location>
</feature>
<dbReference type="PANTHER" id="PTHR48021">
    <property type="match status" value="1"/>
</dbReference>
<reference evidence="10 11" key="1">
    <citation type="journal article" date="2011" name="Cell">
        <title>The monarch butterfly genome yields insights into long-distance migration.</title>
        <authorList>
            <person name="Zhan S."/>
            <person name="Merlin C."/>
            <person name="Boore J.L."/>
            <person name="Reppert S.M."/>
        </authorList>
    </citation>
    <scope>NUCLEOTIDE SEQUENCE [LARGE SCALE GENOMIC DNA]</scope>
    <source>
        <strain evidence="10">F-2</strain>
    </source>
</reference>
<evidence type="ECO:0000259" key="9">
    <source>
        <dbReference type="PROSITE" id="PS50850"/>
    </source>
</evidence>
<comment type="caution">
    <text evidence="10">The sequence shown here is derived from an EMBL/GenBank/DDBJ whole genome shotgun (WGS) entry which is preliminary data.</text>
</comment>
<dbReference type="InterPro" id="IPR036259">
    <property type="entry name" value="MFS_trans_sf"/>
</dbReference>
<evidence type="ECO:0000256" key="4">
    <source>
        <dbReference type="ARBA" id="ARBA00022597"/>
    </source>
</evidence>
<feature type="transmembrane region" description="Helical" evidence="8">
    <location>
        <begin position="124"/>
        <end position="143"/>
    </location>
</feature>
<dbReference type="InParanoid" id="A0A212FB89"/>
<feature type="non-terminal residue" evidence="10">
    <location>
        <position position="1"/>
    </location>
</feature>
<dbReference type="Pfam" id="PF00083">
    <property type="entry name" value="Sugar_tr"/>
    <property type="match status" value="1"/>
</dbReference>